<evidence type="ECO:0000313" key="3">
    <source>
        <dbReference type="Proteomes" id="UP000092730"/>
    </source>
</evidence>
<dbReference type="EMBL" id="KI894020">
    <property type="protein sequence ID" value="OCF25759.1"/>
    <property type="molecule type" value="Genomic_DNA"/>
</dbReference>
<reference evidence="2" key="2">
    <citation type="submission" date="2013-07" db="EMBL/GenBank/DDBJ databases">
        <authorList>
            <consortium name="The Broad Institute Genome Sequencing Platform"/>
            <person name="Cuomo C."/>
            <person name="Litvintseva A."/>
            <person name="Chen Y."/>
            <person name="Heitman J."/>
            <person name="Sun S."/>
            <person name="Springer D."/>
            <person name="Dromer F."/>
            <person name="Young S.K."/>
            <person name="Zeng Q."/>
            <person name="Gargeya S."/>
            <person name="Fitzgerald M."/>
            <person name="Abouelleil A."/>
            <person name="Alvarado L."/>
            <person name="Berlin A.M."/>
            <person name="Chapman S.B."/>
            <person name="Dewar J."/>
            <person name="Goldberg J."/>
            <person name="Griggs A."/>
            <person name="Gujja S."/>
            <person name="Hansen M."/>
            <person name="Howarth C."/>
            <person name="Imamovic A."/>
            <person name="Larimer J."/>
            <person name="McCowan C."/>
            <person name="Murphy C."/>
            <person name="Pearson M."/>
            <person name="Priest M."/>
            <person name="Roberts A."/>
            <person name="Saif S."/>
            <person name="Shea T."/>
            <person name="Sykes S."/>
            <person name="Wortman J."/>
            <person name="Nusbaum C."/>
            <person name="Birren B."/>
        </authorList>
    </citation>
    <scope>NUCLEOTIDE SEQUENCE</scope>
    <source>
        <strain evidence="2">CBS 10118</strain>
    </source>
</reference>
<organism evidence="1">
    <name type="scientific">Kwoniella bestiolae CBS 10118</name>
    <dbReference type="NCBI Taxonomy" id="1296100"/>
    <lineage>
        <taxon>Eukaryota</taxon>
        <taxon>Fungi</taxon>
        <taxon>Dikarya</taxon>
        <taxon>Basidiomycota</taxon>
        <taxon>Agaricomycotina</taxon>
        <taxon>Tremellomycetes</taxon>
        <taxon>Tremellales</taxon>
        <taxon>Cryptococcaceae</taxon>
        <taxon>Kwoniella</taxon>
    </lineage>
</organism>
<dbReference type="EMBL" id="CP144541">
    <property type="protein sequence ID" value="WVW78109.1"/>
    <property type="molecule type" value="Genomic_DNA"/>
</dbReference>
<accession>A0A1B9G400</accession>
<dbReference type="Proteomes" id="UP000092730">
    <property type="component" value="Chromosome 1"/>
</dbReference>
<reference evidence="1" key="3">
    <citation type="submission" date="2014-01" db="EMBL/GenBank/DDBJ databases">
        <title>Evolution of pathogenesis and genome organization in the Tremellales.</title>
        <authorList>
            <person name="Cuomo C."/>
            <person name="Litvintseva A."/>
            <person name="Heitman J."/>
            <person name="Chen Y."/>
            <person name="Sun S."/>
            <person name="Springer D."/>
            <person name="Dromer F."/>
            <person name="Young S."/>
            <person name="Zeng Q."/>
            <person name="Chapman S."/>
            <person name="Gujja S."/>
            <person name="Saif S."/>
            <person name="Birren B."/>
        </authorList>
    </citation>
    <scope>NUCLEOTIDE SEQUENCE</scope>
    <source>
        <strain evidence="1">CBS 10118</strain>
    </source>
</reference>
<reference evidence="2" key="4">
    <citation type="submission" date="2024-02" db="EMBL/GenBank/DDBJ databases">
        <title>Comparative genomics of Cryptococcus and Kwoniella reveals pathogenesis evolution and contrasting modes of karyotype evolution via chromosome fusion or intercentromeric recombination.</title>
        <authorList>
            <person name="Coelho M.A."/>
            <person name="David-Palma M."/>
            <person name="Shea T."/>
            <person name="Bowers K."/>
            <person name="McGinley-Smith S."/>
            <person name="Mohammad A.W."/>
            <person name="Gnirke A."/>
            <person name="Yurkov A.M."/>
            <person name="Nowrousian M."/>
            <person name="Sun S."/>
            <person name="Cuomo C.A."/>
            <person name="Heitman J."/>
        </authorList>
    </citation>
    <scope>NUCLEOTIDE SEQUENCE</scope>
    <source>
        <strain evidence="2">CBS 10118</strain>
    </source>
</reference>
<dbReference type="RefSeq" id="XP_019046829.1">
    <property type="nucleotide sequence ID" value="XM_019190081.1"/>
</dbReference>
<sequence>MIGTDNSQLTELEKYADFVEQTSKVHDRLALENYHTWTQLEQTLIARGKLQDRSEAKKPDDCFIDNTSGGTPKPDTTLETFAQTGSQEDPNYPALYQGRACLVLSRTDRPDSSKLETLNEIQKDIEERISRLKGIYLPKVQNRLQEVLDPNFVLDYNIDPYPDSDAVEVDFTIAAFEKQILGALALSSGTNQTVSTVSANDEEFAPQSWVQCDQEILQSYLQDPEISRKIRSKSIELVEKVMRYVADSNEPGGPHYTLYHAYWGVRVARDCEPSGSRRVVQVHGGRPYQRDPLYNTFFVRDPSIANDSQSHSSECAQPDTVDL</sequence>
<dbReference type="VEuPathDB" id="FungiDB:I302_03432"/>
<keyword evidence="3" id="KW-1185">Reference proteome</keyword>
<protein>
    <submittedName>
        <fullName evidence="1">Uncharacterized protein</fullName>
    </submittedName>
</protein>
<evidence type="ECO:0000313" key="1">
    <source>
        <dbReference type="EMBL" id="OCF25759.1"/>
    </source>
</evidence>
<reference evidence="1" key="1">
    <citation type="submission" date="2013-07" db="EMBL/GenBank/DDBJ databases">
        <title>The Genome Sequence of Cryptococcus bestiolae CBS10118.</title>
        <authorList>
            <consortium name="The Broad Institute Genome Sequencing Platform"/>
            <person name="Cuomo C."/>
            <person name="Litvintseva A."/>
            <person name="Chen Y."/>
            <person name="Heitman J."/>
            <person name="Sun S."/>
            <person name="Springer D."/>
            <person name="Dromer F."/>
            <person name="Young S.K."/>
            <person name="Zeng Q."/>
            <person name="Gargeya S."/>
            <person name="Fitzgerald M."/>
            <person name="Abouelleil A."/>
            <person name="Alvarado L."/>
            <person name="Berlin A.M."/>
            <person name="Chapman S.B."/>
            <person name="Dewar J."/>
            <person name="Goldberg J."/>
            <person name="Griggs A."/>
            <person name="Gujja S."/>
            <person name="Hansen M."/>
            <person name="Howarth C."/>
            <person name="Imamovic A."/>
            <person name="Larimer J."/>
            <person name="McCowan C."/>
            <person name="Murphy C."/>
            <person name="Pearson M."/>
            <person name="Priest M."/>
            <person name="Roberts A."/>
            <person name="Saif S."/>
            <person name="Shea T."/>
            <person name="Sykes S."/>
            <person name="Wortman J."/>
            <person name="Nusbaum C."/>
            <person name="Birren B."/>
        </authorList>
    </citation>
    <scope>NUCLEOTIDE SEQUENCE [LARGE SCALE GENOMIC DNA]</scope>
    <source>
        <strain evidence="1">CBS 10118</strain>
    </source>
</reference>
<proteinExistence type="predicted"/>
<name>A0A1B9G400_9TREE</name>
<dbReference type="KEGG" id="kbi:30207831"/>
<gene>
    <name evidence="1" type="ORF">I302_03432</name>
    <name evidence="2" type="ORF">I302_100060</name>
</gene>
<dbReference type="AlphaFoldDB" id="A0A1B9G400"/>
<dbReference type="GeneID" id="30207831"/>
<evidence type="ECO:0000313" key="2">
    <source>
        <dbReference type="EMBL" id="WVW78109.1"/>
    </source>
</evidence>